<evidence type="ECO:0000259" key="1">
    <source>
        <dbReference type="PROSITE" id="PS50878"/>
    </source>
</evidence>
<dbReference type="Pfam" id="PF03372">
    <property type="entry name" value="Exo_endo_phos"/>
    <property type="match status" value="1"/>
</dbReference>
<dbReference type="InterPro" id="IPR043502">
    <property type="entry name" value="DNA/RNA_pol_sf"/>
</dbReference>
<dbReference type="PANTHER" id="PTHR31635">
    <property type="entry name" value="REVERSE TRANSCRIPTASE DOMAIN-CONTAINING PROTEIN-RELATED"/>
    <property type="match status" value="1"/>
</dbReference>
<dbReference type="Gene3D" id="3.60.10.10">
    <property type="entry name" value="Endonuclease/exonuclease/phosphatase"/>
    <property type="match status" value="1"/>
</dbReference>
<accession>A0ABD3IFQ5</accession>
<dbReference type="EMBL" id="JBJQOH010000001">
    <property type="protein sequence ID" value="KAL3702291.1"/>
    <property type="molecule type" value="Genomic_DNA"/>
</dbReference>
<gene>
    <name evidence="2" type="ORF">R1sor_020313</name>
</gene>
<dbReference type="PROSITE" id="PS50878">
    <property type="entry name" value="RT_POL"/>
    <property type="match status" value="1"/>
</dbReference>
<evidence type="ECO:0000313" key="3">
    <source>
        <dbReference type="Proteomes" id="UP001633002"/>
    </source>
</evidence>
<dbReference type="Proteomes" id="UP001633002">
    <property type="component" value="Unassembled WGS sequence"/>
</dbReference>
<evidence type="ECO:0000313" key="2">
    <source>
        <dbReference type="EMBL" id="KAL3702291.1"/>
    </source>
</evidence>
<protein>
    <recommendedName>
        <fullName evidence="1">Reverse transcriptase domain-containing protein</fullName>
    </recommendedName>
</protein>
<dbReference type="InterPro" id="IPR000477">
    <property type="entry name" value="RT_dom"/>
</dbReference>
<dbReference type="Pfam" id="PF00078">
    <property type="entry name" value="RVT_1"/>
    <property type="match status" value="1"/>
</dbReference>
<comment type="caution">
    <text evidence="2">The sequence shown here is derived from an EMBL/GenBank/DDBJ whole genome shotgun (WGS) entry which is preliminary data.</text>
</comment>
<dbReference type="CDD" id="cd01650">
    <property type="entry name" value="RT_nLTR_like"/>
    <property type="match status" value="1"/>
</dbReference>
<feature type="domain" description="Reverse transcriptase" evidence="1">
    <location>
        <begin position="509"/>
        <end position="788"/>
    </location>
</feature>
<dbReference type="Pfam" id="PF13966">
    <property type="entry name" value="zf-RVT"/>
    <property type="match status" value="1"/>
</dbReference>
<dbReference type="InterPro" id="IPR026960">
    <property type="entry name" value="RVT-Znf"/>
</dbReference>
<name>A0ABD3IFQ5_9MARC</name>
<keyword evidence="3" id="KW-1185">Reference proteome</keyword>
<organism evidence="2 3">
    <name type="scientific">Riccia sorocarpa</name>
    <dbReference type="NCBI Taxonomy" id="122646"/>
    <lineage>
        <taxon>Eukaryota</taxon>
        <taxon>Viridiplantae</taxon>
        <taxon>Streptophyta</taxon>
        <taxon>Embryophyta</taxon>
        <taxon>Marchantiophyta</taxon>
        <taxon>Marchantiopsida</taxon>
        <taxon>Marchantiidae</taxon>
        <taxon>Marchantiales</taxon>
        <taxon>Ricciaceae</taxon>
        <taxon>Riccia</taxon>
    </lineage>
</organism>
<dbReference type="PANTHER" id="PTHR31635:SF196">
    <property type="entry name" value="REVERSE TRANSCRIPTASE DOMAIN-CONTAINING PROTEIN-RELATED"/>
    <property type="match status" value="1"/>
</dbReference>
<sequence>MRLVLGTYNVRGLCSRLSRTKLKNLIRSVKPSLDIVAIQEHKLREQNINFITSSLWPHAAIFNLPAIDGVHAERNPLVTGGKGGVLLAVNQSLVPLIVSNGLLPFNGGLWIHMDTPDGSKLGVAAIYAPHTSAERTHLWAALEATLDISRKWIFLGDFNMTTNPSDQTGGNRNIISGEELSRWTALVQALELHDTFRKIDGELQFSWDNRRAANLTDTTQEQLQFTDTGRILKQLSDHSPVIATIQLGPPPSSKKCNYRLNTAALNSVKLKEHLAFLWRKWQLKYELAGTPPLQTLRACIKRAANFCQLWGKKEAATRKEKQDKLILKVKGLKLQLQADPANVSSQFKLKEAQHQLQSWEAEKARWLQKHLDRKWEQQGDRCSKLFFSTVRARKAQTAIHALKDENGTLHTDEKKIMDLTASYFAQILQEPPENTSQLQATETLLAQTTTCVSAQERDTLQADFSAQELLVAAKLLGRNKCPGPDGIPLEFFLCLWDTICPLLLQATTQGFQQGILLPFFNKGTITLLHKDGDAALLKNKRPITLLNAVYKIWAKALQMRLAPVLQRLITWEQNAFLAGRQLHTTVFLCNEAVFQAKIQKQDSVLLKIDYRKGFDTIRWDFLYAAMHKMQFGDTFITFVQTLNNAASSSVRINNATSKSFAISRSVRQGCPLSPLLFTIAVQVLTDVINQMALHDQIRGINLHSIGLQYYQGYFADDSHLLLRADRQNLLNAQNTLHMYGQASGLIVQWEKSKARWISAENPRPPWTSELDWVWGMEDDSDKLLGFHFKDGLDEETIYQVALQKIQKWINSPTARSTTIHGRIVIANHLIYGILWFLLPLWAGGKSKIRHIERLVLIYVWGGNEDSKRRHRVAENILHQKKTHGGLGLMSLHAQMQAFAVKTIRWALTPGTHPLKAWLLASFDSISATRWGSTHLTWLSSPSKGKWPPLSPILLHICQLWQTSAKLLQPLQQLPLQLWTRLSIWGPKVTGVWNISRSAITGSNARLKNAGICVIADITSDGRSIIPLQQAAGHELQITDNISRAYLKITATTPHHAVAFRSASGFATSPSTDPMWVIKLKDETPNDDSQIGRSHATAAFIVSQDGLQQTDLSNVPIEASWNRAPVATFWNSQKRPRLRMLYTWQDNNAIIAGLQWNDQSNFLASSKADIRRLLTTDASLANKRLHKWVLSHHLDPEDTTRWTKLWSTHRPIKLSLFQWFILFQALPTNTWRFPKASRTDDVTWCTCCTSRAAEDIEHMLWKCSSVQSLWTWALDVLYTAFQRLDDGPLDSLTRCLVRKSLNIARRPPDGGKPGD</sequence>
<proteinExistence type="predicted"/>
<dbReference type="InterPro" id="IPR005135">
    <property type="entry name" value="Endo/exonuclease/phosphatase"/>
</dbReference>
<reference evidence="2 3" key="1">
    <citation type="submission" date="2024-09" db="EMBL/GenBank/DDBJ databases">
        <title>Chromosome-scale assembly of Riccia sorocarpa.</title>
        <authorList>
            <person name="Paukszto L."/>
        </authorList>
    </citation>
    <scope>NUCLEOTIDE SEQUENCE [LARGE SCALE GENOMIC DNA]</scope>
    <source>
        <strain evidence="2">LP-2024</strain>
        <tissue evidence="2">Aerial parts of the thallus</tissue>
    </source>
</reference>
<dbReference type="InterPro" id="IPR036691">
    <property type="entry name" value="Endo/exonu/phosph_ase_sf"/>
</dbReference>
<dbReference type="SUPFAM" id="SSF56672">
    <property type="entry name" value="DNA/RNA polymerases"/>
    <property type="match status" value="1"/>
</dbReference>
<dbReference type="SUPFAM" id="SSF56219">
    <property type="entry name" value="DNase I-like"/>
    <property type="match status" value="1"/>
</dbReference>